<evidence type="ECO:0000256" key="1">
    <source>
        <dbReference type="SAM" id="MobiDB-lite"/>
    </source>
</evidence>
<evidence type="ECO:0000313" key="3">
    <source>
        <dbReference type="Proteomes" id="UP000823388"/>
    </source>
</evidence>
<reference evidence="2" key="1">
    <citation type="submission" date="2020-05" db="EMBL/GenBank/DDBJ databases">
        <title>WGS assembly of Panicum virgatum.</title>
        <authorList>
            <person name="Lovell J.T."/>
            <person name="Jenkins J."/>
            <person name="Shu S."/>
            <person name="Juenger T.E."/>
            <person name="Schmutz J."/>
        </authorList>
    </citation>
    <scope>NUCLEOTIDE SEQUENCE</scope>
    <source>
        <strain evidence="2">AP13</strain>
    </source>
</reference>
<feature type="region of interest" description="Disordered" evidence="1">
    <location>
        <begin position="178"/>
        <end position="221"/>
    </location>
</feature>
<evidence type="ECO:0000313" key="2">
    <source>
        <dbReference type="EMBL" id="KAG2600872.1"/>
    </source>
</evidence>
<dbReference type="PANTHER" id="PTHR46247">
    <property type="entry name" value="CRS2-ASSOCIATED FACTOR 1, CHLOROPLASTIC"/>
    <property type="match status" value="1"/>
</dbReference>
<sequence length="221" mass="24710">MSPTCKHPHHERRRTDVVGHCILLKKIFRHPDPLRSPLVNRKKNPSSGLLSSPPTECLFLLHPYLRIAGSKRRRHPVPSHPAFSAAARSRAKKIPISDTGEPTAGVRVTDHGLAYRLDGAPFEFQYSYTEAPRARLVALRKALFLPLGPEATPRSWTGRKPMPKSHKELPEFDSFVLPPAGKKGLKPVQSPGTFLGGMEPRYQASSREEVLGEPLDERIDR</sequence>
<proteinExistence type="predicted"/>
<comment type="caution">
    <text evidence="2">The sequence shown here is derived from an EMBL/GenBank/DDBJ whole genome shotgun (WGS) entry which is preliminary data.</text>
</comment>
<accession>A0A8T0SMY3</accession>
<keyword evidence="3" id="KW-1185">Reference proteome</keyword>
<dbReference type="PANTHER" id="PTHR46247:SF1">
    <property type="entry name" value="CRS2-ASSOCIATED FACTOR 1, CHLOROPLASTIC"/>
    <property type="match status" value="1"/>
</dbReference>
<dbReference type="GO" id="GO:0000373">
    <property type="term" value="P:Group II intron splicing"/>
    <property type="evidence" value="ECO:0007669"/>
    <property type="project" value="InterPro"/>
</dbReference>
<name>A0A8T0SMY3_PANVG</name>
<feature type="region of interest" description="Disordered" evidence="1">
    <location>
        <begin position="71"/>
        <end position="105"/>
    </location>
</feature>
<protein>
    <submittedName>
        <fullName evidence="2">Uncharacterized protein</fullName>
    </submittedName>
</protein>
<dbReference type="AlphaFoldDB" id="A0A8T0SMY3"/>
<gene>
    <name evidence="2" type="ORF">PVAP13_5KG554000</name>
</gene>
<organism evidence="2 3">
    <name type="scientific">Panicum virgatum</name>
    <name type="common">Blackwell switchgrass</name>
    <dbReference type="NCBI Taxonomy" id="38727"/>
    <lineage>
        <taxon>Eukaryota</taxon>
        <taxon>Viridiplantae</taxon>
        <taxon>Streptophyta</taxon>
        <taxon>Embryophyta</taxon>
        <taxon>Tracheophyta</taxon>
        <taxon>Spermatophyta</taxon>
        <taxon>Magnoliopsida</taxon>
        <taxon>Liliopsida</taxon>
        <taxon>Poales</taxon>
        <taxon>Poaceae</taxon>
        <taxon>PACMAD clade</taxon>
        <taxon>Panicoideae</taxon>
        <taxon>Panicodae</taxon>
        <taxon>Paniceae</taxon>
        <taxon>Panicinae</taxon>
        <taxon>Panicum</taxon>
        <taxon>Panicum sect. Hiantes</taxon>
    </lineage>
</organism>
<dbReference type="EMBL" id="CM029045">
    <property type="protein sequence ID" value="KAG2600872.1"/>
    <property type="molecule type" value="Genomic_DNA"/>
</dbReference>
<dbReference type="InterPro" id="IPR044599">
    <property type="entry name" value="CAF1P_plant"/>
</dbReference>
<feature type="compositionally biased region" description="Basic and acidic residues" evidence="1">
    <location>
        <begin position="206"/>
        <end position="221"/>
    </location>
</feature>
<dbReference type="Proteomes" id="UP000823388">
    <property type="component" value="Chromosome 5K"/>
</dbReference>